<gene>
    <name evidence="1" type="ORF">Mco01_01240</name>
</gene>
<dbReference type="Proteomes" id="UP000603904">
    <property type="component" value="Unassembled WGS sequence"/>
</dbReference>
<reference evidence="1 2" key="1">
    <citation type="submission" date="2021-01" db="EMBL/GenBank/DDBJ databases">
        <title>Whole genome shotgun sequence of Microbispora corallina NBRC 16416.</title>
        <authorList>
            <person name="Komaki H."/>
            <person name="Tamura T."/>
        </authorList>
    </citation>
    <scope>NUCLEOTIDE SEQUENCE [LARGE SCALE GENOMIC DNA]</scope>
    <source>
        <strain evidence="1 2">NBRC 16416</strain>
    </source>
</reference>
<evidence type="ECO:0000313" key="2">
    <source>
        <dbReference type="Proteomes" id="UP000603904"/>
    </source>
</evidence>
<proteinExistence type="predicted"/>
<organism evidence="1 2">
    <name type="scientific">Microbispora corallina</name>
    <dbReference type="NCBI Taxonomy" id="83302"/>
    <lineage>
        <taxon>Bacteria</taxon>
        <taxon>Bacillati</taxon>
        <taxon>Actinomycetota</taxon>
        <taxon>Actinomycetes</taxon>
        <taxon>Streptosporangiales</taxon>
        <taxon>Streptosporangiaceae</taxon>
        <taxon>Microbispora</taxon>
    </lineage>
</organism>
<name>A0ABQ4FQN1_9ACTN</name>
<evidence type="ECO:0000313" key="1">
    <source>
        <dbReference type="EMBL" id="GIH37124.1"/>
    </source>
</evidence>
<accession>A0ABQ4FQN1</accession>
<protein>
    <submittedName>
        <fullName evidence="1">Uncharacterized protein</fullName>
    </submittedName>
</protein>
<comment type="caution">
    <text evidence="1">The sequence shown here is derived from an EMBL/GenBank/DDBJ whole genome shotgun (WGS) entry which is preliminary data.</text>
</comment>
<dbReference type="EMBL" id="BOOC01000001">
    <property type="protein sequence ID" value="GIH37124.1"/>
    <property type="molecule type" value="Genomic_DNA"/>
</dbReference>
<keyword evidence="2" id="KW-1185">Reference proteome</keyword>
<sequence>MNWWSVLIRPSSPSVRKSKPTESTSPEAVLTISQWKRNAAVPAAGMAAFHPGAGHGHDAAASTVGAVPRLADRAYEVTALVQEAYRSA</sequence>